<keyword evidence="6 11" id="KW-0808">Transferase</keyword>
<dbReference type="PROSITE" id="PS00606">
    <property type="entry name" value="KS3_1"/>
    <property type="match status" value="1"/>
</dbReference>
<evidence type="ECO:0000256" key="6">
    <source>
        <dbReference type="ARBA" id="ARBA00022679"/>
    </source>
</evidence>
<dbReference type="NCBIfam" id="TIGR03150">
    <property type="entry name" value="fabF"/>
    <property type="match status" value="1"/>
</dbReference>
<comment type="caution">
    <text evidence="15">The sequence shown here is derived from an EMBL/GenBank/DDBJ whole genome shotgun (WGS) entry which is preliminary data.</text>
</comment>
<dbReference type="PANTHER" id="PTHR11712">
    <property type="entry name" value="POLYKETIDE SYNTHASE-RELATED"/>
    <property type="match status" value="1"/>
</dbReference>
<keyword evidence="8" id="KW-0443">Lipid metabolism</keyword>
<keyword evidence="9 11" id="KW-0275">Fatty acid biosynthesis</keyword>
<dbReference type="EMBL" id="LNYV01000037">
    <property type="protein sequence ID" value="KTD54486.1"/>
    <property type="molecule type" value="Genomic_DNA"/>
</dbReference>
<dbReference type="Pfam" id="PF00109">
    <property type="entry name" value="ketoacyl-synt"/>
    <property type="match status" value="1"/>
</dbReference>
<dbReference type="SUPFAM" id="SSF53901">
    <property type="entry name" value="Thiolase-like"/>
    <property type="match status" value="2"/>
</dbReference>
<comment type="function">
    <text evidence="11">Involved in the type II fatty acid elongation cycle. Catalyzes the elongation of a wide range of acyl-ACP by the addition of two carbons from malonyl-ACP to an acyl acceptor. Can efficiently catalyze the conversion of palmitoleoyl-ACP (cis-hexadec-9-enoyl-ACP) to cis-vaccenoyl-ACP (cis-octadec-11-enoyl-ACP), an essential step in the thermal regulation of fatty acid composition.</text>
</comment>
<dbReference type="NCBIfam" id="NF004970">
    <property type="entry name" value="PRK06333.1"/>
    <property type="match status" value="1"/>
</dbReference>
<feature type="active site" description="For beta-ketoacyl synthase activity" evidence="12">
    <location>
        <position position="164"/>
    </location>
</feature>
<dbReference type="EC" id="2.3.1.179" evidence="3 11"/>
<dbReference type="eggNOG" id="COG0304">
    <property type="taxonomic scope" value="Bacteria"/>
</dbReference>
<evidence type="ECO:0000256" key="5">
    <source>
        <dbReference type="ARBA" id="ARBA00022516"/>
    </source>
</evidence>
<evidence type="ECO:0000256" key="9">
    <source>
        <dbReference type="ARBA" id="ARBA00023160"/>
    </source>
</evidence>
<dbReference type="InterPro" id="IPR016039">
    <property type="entry name" value="Thiolase-like"/>
</dbReference>
<dbReference type="AlphaFoldDB" id="A0A0W0YCZ8"/>
<keyword evidence="7" id="KW-0276">Fatty acid metabolism</keyword>
<dbReference type="Gene3D" id="3.40.47.10">
    <property type="match status" value="1"/>
</dbReference>
<gene>
    <name evidence="15" type="primary">fabF_2</name>
    <name evidence="15" type="ORF">Lsai_3308</name>
</gene>
<dbReference type="GO" id="GO:0006633">
    <property type="term" value="P:fatty acid biosynthetic process"/>
    <property type="evidence" value="ECO:0007669"/>
    <property type="project" value="UniProtKB-UniRule"/>
</dbReference>
<evidence type="ECO:0000256" key="13">
    <source>
        <dbReference type="RuleBase" id="RU003694"/>
    </source>
</evidence>
<evidence type="ECO:0000256" key="8">
    <source>
        <dbReference type="ARBA" id="ARBA00023098"/>
    </source>
</evidence>
<dbReference type="PROSITE" id="PS52004">
    <property type="entry name" value="KS3_2"/>
    <property type="match status" value="1"/>
</dbReference>
<evidence type="ECO:0000313" key="16">
    <source>
        <dbReference type="Proteomes" id="UP000054621"/>
    </source>
</evidence>
<accession>A0A0W0YCZ8</accession>
<comment type="pathway">
    <text evidence="1 11">Lipid metabolism; fatty acid biosynthesis.</text>
</comment>
<dbReference type="CDD" id="cd00834">
    <property type="entry name" value="KAS_I_II"/>
    <property type="match status" value="1"/>
</dbReference>
<dbReference type="Proteomes" id="UP000054621">
    <property type="component" value="Unassembled WGS sequence"/>
</dbReference>
<dbReference type="InterPro" id="IPR018201">
    <property type="entry name" value="Ketoacyl_synth_AS"/>
</dbReference>
<keyword evidence="5 11" id="KW-0444">Lipid biosynthesis</keyword>
<dbReference type="InterPro" id="IPR000794">
    <property type="entry name" value="Beta-ketoacyl_synthase"/>
</dbReference>
<evidence type="ECO:0000256" key="7">
    <source>
        <dbReference type="ARBA" id="ARBA00022832"/>
    </source>
</evidence>
<dbReference type="InterPro" id="IPR020841">
    <property type="entry name" value="PKS_Beta-ketoAc_synthase_dom"/>
</dbReference>
<dbReference type="GO" id="GO:0005829">
    <property type="term" value="C:cytosol"/>
    <property type="evidence" value="ECO:0007669"/>
    <property type="project" value="TreeGrafter"/>
</dbReference>
<keyword evidence="10 11" id="KW-0012">Acyltransferase</keyword>
<evidence type="ECO:0000256" key="11">
    <source>
        <dbReference type="PIRNR" id="PIRNR000447"/>
    </source>
</evidence>
<evidence type="ECO:0000256" key="2">
    <source>
        <dbReference type="ARBA" id="ARBA00008467"/>
    </source>
</evidence>
<evidence type="ECO:0000256" key="1">
    <source>
        <dbReference type="ARBA" id="ARBA00005194"/>
    </source>
</evidence>
<dbReference type="PATRIC" id="fig|28087.4.peg.3548"/>
<evidence type="ECO:0000313" key="15">
    <source>
        <dbReference type="EMBL" id="KTD54486.1"/>
    </source>
</evidence>
<dbReference type="NCBIfam" id="NF005589">
    <property type="entry name" value="PRK07314.1"/>
    <property type="match status" value="1"/>
</dbReference>
<dbReference type="UniPathway" id="UPA00094"/>
<dbReference type="RefSeq" id="WP_027269746.1">
    <property type="nucleotide sequence ID" value="NZ_CAAAJE010000004.1"/>
</dbReference>
<comment type="catalytic activity">
    <reaction evidence="11">
        <text>(9Z)-hexadecenoyl-[ACP] + malonyl-[ACP] + H(+) = 3-oxo-(11Z)-octadecenoyl-[ACP] + holo-[ACP] + CO2</text>
        <dbReference type="Rhea" id="RHEA:55040"/>
        <dbReference type="Rhea" id="RHEA-COMP:9623"/>
        <dbReference type="Rhea" id="RHEA-COMP:9685"/>
        <dbReference type="Rhea" id="RHEA-COMP:10800"/>
        <dbReference type="Rhea" id="RHEA-COMP:14074"/>
        <dbReference type="ChEBI" id="CHEBI:15378"/>
        <dbReference type="ChEBI" id="CHEBI:16526"/>
        <dbReference type="ChEBI" id="CHEBI:64479"/>
        <dbReference type="ChEBI" id="CHEBI:78449"/>
        <dbReference type="ChEBI" id="CHEBI:83989"/>
        <dbReference type="ChEBI" id="CHEBI:138538"/>
        <dbReference type="EC" id="2.3.1.179"/>
    </reaction>
</comment>
<evidence type="ECO:0000259" key="14">
    <source>
        <dbReference type="PROSITE" id="PS52004"/>
    </source>
</evidence>
<name>A0A0W0YCZ8_9GAMM</name>
<proteinExistence type="inferred from homology"/>
<dbReference type="InterPro" id="IPR014031">
    <property type="entry name" value="Ketoacyl_synth_C"/>
</dbReference>
<dbReference type="OrthoDB" id="9808669at2"/>
<dbReference type="STRING" id="28087.Lsai_3308"/>
<dbReference type="Pfam" id="PF02801">
    <property type="entry name" value="Ketoacyl-synt_C"/>
    <property type="match status" value="1"/>
</dbReference>
<organism evidence="15 16">
    <name type="scientific">Legionella sainthelensi</name>
    <dbReference type="NCBI Taxonomy" id="28087"/>
    <lineage>
        <taxon>Bacteria</taxon>
        <taxon>Pseudomonadati</taxon>
        <taxon>Pseudomonadota</taxon>
        <taxon>Gammaproteobacteria</taxon>
        <taxon>Legionellales</taxon>
        <taxon>Legionellaceae</taxon>
        <taxon>Legionella</taxon>
    </lineage>
</organism>
<dbReference type="InterPro" id="IPR014030">
    <property type="entry name" value="Ketoacyl_synth_N"/>
</dbReference>
<feature type="domain" description="Ketosynthase family 3 (KS3)" evidence="14">
    <location>
        <begin position="3"/>
        <end position="411"/>
    </location>
</feature>
<dbReference type="InterPro" id="IPR017568">
    <property type="entry name" value="3-oxoacyl-ACP_synth-2"/>
</dbReference>
<dbReference type="FunFam" id="3.40.47.10:FF:000009">
    <property type="entry name" value="3-oxoacyl-[acyl-carrier-protein] synthase 2"/>
    <property type="match status" value="1"/>
</dbReference>
<dbReference type="GO" id="GO:0004315">
    <property type="term" value="F:3-oxoacyl-[acyl-carrier-protein] synthase activity"/>
    <property type="evidence" value="ECO:0007669"/>
    <property type="project" value="UniProtKB-UniRule"/>
</dbReference>
<dbReference type="PANTHER" id="PTHR11712:SF336">
    <property type="entry name" value="3-OXOACYL-[ACYL-CARRIER-PROTEIN] SYNTHASE, MITOCHONDRIAL"/>
    <property type="match status" value="1"/>
</dbReference>
<comment type="catalytic activity">
    <reaction evidence="11">
        <text>a fatty acyl-[ACP] + malonyl-[ACP] + H(+) = a 3-oxoacyl-[ACP] + holo-[ACP] + CO2</text>
        <dbReference type="Rhea" id="RHEA:22836"/>
        <dbReference type="Rhea" id="RHEA-COMP:9623"/>
        <dbReference type="Rhea" id="RHEA-COMP:9685"/>
        <dbReference type="Rhea" id="RHEA-COMP:9916"/>
        <dbReference type="Rhea" id="RHEA-COMP:14125"/>
        <dbReference type="ChEBI" id="CHEBI:15378"/>
        <dbReference type="ChEBI" id="CHEBI:16526"/>
        <dbReference type="ChEBI" id="CHEBI:64479"/>
        <dbReference type="ChEBI" id="CHEBI:78449"/>
        <dbReference type="ChEBI" id="CHEBI:78776"/>
        <dbReference type="ChEBI" id="CHEBI:138651"/>
    </reaction>
</comment>
<evidence type="ECO:0000256" key="10">
    <source>
        <dbReference type="ARBA" id="ARBA00023315"/>
    </source>
</evidence>
<protein>
    <recommendedName>
        <fullName evidence="4 11">3-oxoacyl-[acyl-carrier-protein] synthase 2</fullName>
        <ecNumber evidence="3 11">2.3.1.179</ecNumber>
    </recommendedName>
</protein>
<evidence type="ECO:0000256" key="3">
    <source>
        <dbReference type="ARBA" id="ARBA00012356"/>
    </source>
</evidence>
<dbReference type="PIRSF" id="PIRSF000447">
    <property type="entry name" value="KAS_II"/>
    <property type="match status" value="1"/>
</dbReference>
<sequence>MNKRRVVITGMGMITPVGLNVKETWQNILAGVSGVVLAEEFDPNEYSTRIWAKVKNFNIEDYVPLKDARKMDVFTQYGLAAADEAILDSGLKIDASLSTRVGVAVGAGIGGIQTITNNQDKLMAGGARKVSPFFIPAGIINMVAGQISIRHQLKGPNISVVTACTTGTHNIGLAGRMITYGDADVMVCGGAEMTLTPLCLAGFSAVRSLSKRNEEPEKASRPFDKDRDGFVMGEGAGVLVLEEYEHAKARGAKIYAELVGFGMSGDAYHITAPDEDADGAARAMEAALHDAHIDVEQVDYINAHGTSTYLNDLNETKAIKRIFKQHAYELAVSSTKSMTGHLLGAAGAVEAIFSILAIRDQIVPPTINLDNPDEGCDLNYVPYTPQKRDVNYVLSNSLGFGGTNGSLLFKRI</sequence>
<reference evidence="15 16" key="1">
    <citation type="submission" date="2015-11" db="EMBL/GenBank/DDBJ databases">
        <title>Genomic analysis of 38 Legionella species identifies large and diverse effector repertoires.</title>
        <authorList>
            <person name="Burstein D."/>
            <person name="Amaro F."/>
            <person name="Zusman T."/>
            <person name="Lifshitz Z."/>
            <person name="Cohen O."/>
            <person name="Gilbert J.A."/>
            <person name="Pupko T."/>
            <person name="Shuman H.A."/>
            <person name="Segal G."/>
        </authorList>
    </citation>
    <scope>NUCLEOTIDE SEQUENCE [LARGE SCALE GENOMIC DNA]</scope>
    <source>
        <strain evidence="15 16">Mt.St.Helens-4</strain>
    </source>
</reference>
<evidence type="ECO:0000256" key="12">
    <source>
        <dbReference type="PIRSR" id="PIRSR000447-1"/>
    </source>
</evidence>
<evidence type="ECO:0000256" key="4">
    <source>
        <dbReference type="ARBA" id="ARBA00014657"/>
    </source>
</evidence>
<comment type="similarity">
    <text evidence="2 11 13">Belongs to the thiolase-like superfamily. Beta-ketoacyl-ACP synthases family.</text>
</comment>
<dbReference type="SMART" id="SM00825">
    <property type="entry name" value="PKS_KS"/>
    <property type="match status" value="1"/>
</dbReference>